<gene>
    <name evidence="1" type="ORF">H9841_07305</name>
</gene>
<dbReference type="Proteomes" id="UP000823868">
    <property type="component" value="Unassembled WGS sequence"/>
</dbReference>
<name>A0A9D1Y9U4_9FIRM</name>
<organism evidence="1 2">
    <name type="scientific">Candidatus Flavonifractor merdigallinarum</name>
    <dbReference type="NCBI Taxonomy" id="2838589"/>
    <lineage>
        <taxon>Bacteria</taxon>
        <taxon>Bacillati</taxon>
        <taxon>Bacillota</taxon>
        <taxon>Clostridia</taxon>
        <taxon>Eubacteriales</taxon>
        <taxon>Oscillospiraceae</taxon>
        <taxon>Flavonifractor</taxon>
    </lineage>
</organism>
<evidence type="ECO:0000313" key="1">
    <source>
        <dbReference type="EMBL" id="HIY21687.1"/>
    </source>
</evidence>
<dbReference type="AlphaFoldDB" id="A0A9D1Y9U4"/>
<protein>
    <submittedName>
        <fullName evidence="1">XRE family transcriptional regulator</fullName>
    </submittedName>
</protein>
<dbReference type="EMBL" id="DXDX01000135">
    <property type="protein sequence ID" value="HIY21687.1"/>
    <property type="molecule type" value="Genomic_DNA"/>
</dbReference>
<proteinExistence type="predicted"/>
<reference evidence="1" key="1">
    <citation type="journal article" date="2021" name="PeerJ">
        <title>Extensive microbial diversity within the chicken gut microbiome revealed by metagenomics and culture.</title>
        <authorList>
            <person name="Gilroy R."/>
            <person name="Ravi A."/>
            <person name="Getino M."/>
            <person name="Pursley I."/>
            <person name="Horton D.L."/>
            <person name="Alikhan N.F."/>
            <person name="Baker D."/>
            <person name="Gharbi K."/>
            <person name="Hall N."/>
            <person name="Watson M."/>
            <person name="Adriaenssens E.M."/>
            <person name="Foster-Nyarko E."/>
            <person name="Jarju S."/>
            <person name="Secka A."/>
            <person name="Antonio M."/>
            <person name="Oren A."/>
            <person name="Chaudhuri R.R."/>
            <person name="La Ragione R."/>
            <person name="Hildebrand F."/>
            <person name="Pallen M.J."/>
        </authorList>
    </citation>
    <scope>NUCLEOTIDE SEQUENCE</scope>
    <source>
        <strain evidence="1">ChiBcec16_6824</strain>
    </source>
</reference>
<accession>A0A9D1Y9U4</accession>
<reference evidence="1" key="2">
    <citation type="submission" date="2021-04" db="EMBL/GenBank/DDBJ databases">
        <authorList>
            <person name="Gilroy R."/>
        </authorList>
    </citation>
    <scope>NUCLEOTIDE SEQUENCE</scope>
    <source>
        <strain evidence="1">ChiBcec16_6824</strain>
    </source>
</reference>
<evidence type="ECO:0000313" key="2">
    <source>
        <dbReference type="Proteomes" id="UP000823868"/>
    </source>
</evidence>
<comment type="caution">
    <text evidence="1">The sequence shown here is derived from an EMBL/GenBank/DDBJ whole genome shotgun (WGS) entry which is preliminary data.</text>
</comment>
<sequence length="107" mass="12556">MEQTRRDRAVVLRQLRRMLRSRPNDTVKLALLEQLNREEIEGLDLTLLCEFKRSASGVVEVKLQDRLKLLEMLERLSAPAEREGQTGVELFYQALEHRAEREEVHDS</sequence>